<reference evidence="2" key="1">
    <citation type="submission" date="2019-12" db="EMBL/GenBank/DDBJ databases">
        <authorList>
            <person name="Wang K."/>
            <person name="Tamayo M.G."/>
            <person name="Penner T.V."/>
            <person name="Cook B.W.M."/>
            <person name="Court D.A."/>
            <person name="Theriault S.S."/>
        </authorList>
    </citation>
    <scope>NUCLEOTIDE SEQUENCE [LARGE SCALE GENOMIC DNA]</scope>
</reference>
<sequence length="105" mass="11963">MINFEKPVLAPTEVDITDEFIERLAAYSIRSIKVNPVWHTSNVDGVRVRHEMKTRLVDDIGYIIDQLVEQNAEIVFVREVARINPVPGLAAVTYRVRIDALFVGE</sequence>
<proteinExistence type="predicted"/>
<evidence type="ECO:0000313" key="2">
    <source>
        <dbReference type="Proteomes" id="UP000465071"/>
    </source>
</evidence>
<accession>A0A6B9Y1H3</accession>
<keyword evidence="2" id="KW-1185">Reference proteome</keyword>
<dbReference type="EMBL" id="MN882610">
    <property type="protein sequence ID" value="QHS01574.1"/>
    <property type="molecule type" value="Genomic_DNA"/>
</dbReference>
<gene>
    <name evidence="1" type="ORF">CPT_CIP9_038</name>
</gene>
<organism evidence="1 2">
    <name type="scientific">Enterobacter phage vB_EclM_CIP9</name>
    <dbReference type="NCBI Taxonomy" id="2696340"/>
    <lineage>
        <taxon>Viruses</taxon>
        <taxon>Duplodnaviria</taxon>
        <taxon>Heunggongvirae</taxon>
        <taxon>Uroviricota</taxon>
        <taxon>Caudoviricetes</taxon>
        <taxon>Pantevenvirales</taxon>
        <taxon>Straboviridae</taxon>
        <taxon>Tevenvirinae</taxon>
        <taxon>Kanagawavirus</taxon>
        <taxon>Kanagawavirus cipnine</taxon>
    </lineage>
</organism>
<name>A0A6B9Y1H3_9CAUD</name>
<evidence type="ECO:0000313" key="1">
    <source>
        <dbReference type="EMBL" id="QHS01574.1"/>
    </source>
</evidence>
<protein>
    <submittedName>
        <fullName evidence="1">Uncharacterized protein</fullName>
    </submittedName>
</protein>
<dbReference type="Proteomes" id="UP000465071">
    <property type="component" value="Segment"/>
</dbReference>